<reference evidence="6" key="1">
    <citation type="journal article" date="2019" name="Int. J. Syst. Evol. Microbiol.">
        <title>The Global Catalogue of Microorganisms (GCM) 10K type strain sequencing project: providing services to taxonomists for standard genome sequencing and annotation.</title>
        <authorList>
            <consortium name="The Broad Institute Genomics Platform"/>
            <consortium name="The Broad Institute Genome Sequencing Center for Infectious Disease"/>
            <person name="Wu L."/>
            <person name="Ma J."/>
        </authorList>
    </citation>
    <scope>NUCLEOTIDE SEQUENCE [LARGE SCALE GENOMIC DNA]</scope>
    <source>
        <strain evidence="6">NBRC 110044</strain>
    </source>
</reference>
<protein>
    <recommendedName>
        <fullName evidence="4">DUF4349 domain-containing protein</fullName>
    </recommendedName>
</protein>
<evidence type="ECO:0000256" key="3">
    <source>
        <dbReference type="SAM" id="SignalP"/>
    </source>
</evidence>
<comment type="caution">
    <text evidence="5">The sequence shown here is derived from an EMBL/GenBank/DDBJ whole genome shotgun (WGS) entry which is preliminary data.</text>
</comment>
<dbReference type="Pfam" id="PF14257">
    <property type="entry name" value="DUF4349"/>
    <property type="match status" value="1"/>
</dbReference>
<keyword evidence="6" id="KW-1185">Reference proteome</keyword>
<keyword evidence="3" id="KW-0732">Signal</keyword>
<dbReference type="EMBL" id="BSOG01000001">
    <property type="protein sequence ID" value="GLR12328.1"/>
    <property type="molecule type" value="Genomic_DNA"/>
</dbReference>
<dbReference type="InterPro" id="IPR025645">
    <property type="entry name" value="DUF4349"/>
</dbReference>
<name>A0ABQ5YCX3_9NEIS</name>
<evidence type="ECO:0000313" key="5">
    <source>
        <dbReference type="EMBL" id="GLR12328.1"/>
    </source>
</evidence>
<evidence type="ECO:0000256" key="1">
    <source>
        <dbReference type="SAM" id="Coils"/>
    </source>
</evidence>
<feature type="coiled-coil region" evidence="1">
    <location>
        <begin position="144"/>
        <end position="171"/>
    </location>
</feature>
<feature type="domain" description="DUF4349" evidence="4">
    <location>
        <begin position="65"/>
        <end position="273"/>
    </location>
</feature>
<evidence type="ECO:0000259" key="4">
    <source>
        <dbReference type="Pfam" id="PF14257"/>
    </source>
</evidence>
<keyword evidence="2" id="KW-0812">Transmembrane</keyword>
<feature type="transmembrane region" description="Helical" evidence="2">
    <location>
        <begin position="249"/>
        <end position="273"/>
    </location>
</feature>
<gene>
    <name evidence="5" type="ORF">GCM10007907_11180</name>
</gene>
<evidence type="ECO:0000256" key="2">
    <source>
        <dbReference type="SAM" id="Phobius"/>
    </source>
</evidence>
<dbReference type="RefSeq" id="WP_284195455.1">
    <property type="nucleotide sequence ID" value="NZ_BSOG01000001.1"/>
</dbReference>
<feature type="signal peptide" evidence="3">
    <location>
        <begin position="1"/>
        <end position="34"/>
    </location>
</feature>
<sequence>MNLTMSLAESSSFHKVLIPLLLALALTACGQQSAETAPEMSLAAAAAPAADMAEAKPGATPRRYLAISHYLEVETAAEQVEPMWRQLQAKVVSLGGEVVSAELSRGDNRHPTATLSLRLPPQHVPSLYALLAKGGELVNTRTDSEDKTAEVVDVEARLKNLTEARDRLRQMLAERPGKLSDVLEVQQALTETQSQLDSFTGQRKALADQTDKVKLDLTLRPPRSVIERSALSPLRDAWHSMGYTASASLAGLLTFIASLLPWLLLLIPVGLFIRRAWRKRRAAKM</sequence>
<keyword evidence="2" id="KW-1133">Transmembrane helix</keyword>
<keyword evidence="1" id="KW-0175">Coiled coil</keyword>
<feature type="chain" id="PRO_5045752512" description="DUF4349 domain-containing protein" evidence="3">
    <location>
        <begin position="35"/>
        <end position="285"/>
    </location>
</feature>
<dbReference type="Proteomes" id="UP001156706">
    <property type="component" value="Unassembled WGS sequence"/>
</dbReference>
<proteinExistence type="predicted"/>
<evidence type="ECO:0000313" key="6">
    <source>
        <dbReference type="Proteomes" id="UP001156706"/>
    </source>
</evidence>
<keyword evidence="2" id="KW-0472">Membrane</keyword>
<organism evidence="5 6">
    <name type="scientific">Chitinimonas prasina</name>
    <dbReference type="NCBI Taxonomy" id="1434937"/>
    <lineage>
        <taxon>Bacteria</taxon>
        <taxon>Pseudomonadati</taxon>
        <taxon>Pseudomonadota</taxon>
        <taxon>Betaproteobacteria</taxon>
        <taxon>Neisseriales</taxon>
        <taxon>Chitinibacteraceae</taxon>
        <taxon>Chitinimonas</taxon>
    </lineage>
</organism>
<accession>A0ABQ5YCX3</accession>